<proteinExistence type="predicted"/>
<protein>
    <submittedName>
        <fullName evidence="1">Uncharacterized protein</fullName>
    </submittedName>
</protein>
<dbReference type="EMBL" id="GU244497">
    <property type="protein sequence ID" value="ADO67106.1"/>
    <property type="molecule type" value="Genomic_DNA"/>
</dbReference>
<accession>E3T4J3</accession>
<name>E3T4J3_CROVB</name>
<dbReference type="GeneID" id="9887475"/>
<organismHost>
    <name type="scientific">Cafeteria roenbergensis</name>
    <name type="common">Marine flagellate</name>
    <dbReference type="NCBI Taxonomy" id="33653"/>
</organismHost>
<evidence type="ECO:0000313" key="2">
    <source>
        <dbReference type="Proteomes" id="UP000029781"/>
    </source>
</evidence>
<dbReference type="RefSeq" id="YP_003969705.1">
    <property type="nucleotide sequence ID" value="NC_014637.1"/>
</dbReference>
<evidence type="ECO:0000313" key="1">
    <source>
        <dbReference type="EMBL" id="ADO67106.1"/>
    </source>
</evidence>
<sequence length="216" mass="25090">MNETSQIYEDLCKKVNSYYCKNTEHKLSDLSLLEQFKEQPSTIKKLSLFKDLLKKNKVNNSTINNILDDILPIIISAGTKGIIRGLEFNKIVKETILNLNLPNNLKINFEKKCDNYITDEIPDWYILDINTNKILVGMNQIDLWSGGAQLNRGYKYILQNTNTENKKIICVICKKPKITIENKCFILFNEGFKNNTLCYISNLKDTIYNFFNLKLD</sequence>
<organism evidence="1 2">
    <name type="scientific">Cafeteria roenbergensis virus (strain BV-PW1)</name>
    <name type="common">CroV</name>
    <dbReference type="NCBI Taxonomy" id="693272"/>
    <lineage>
        <taxon>Viruses</taxon>
        <taxon>Varidnaviria</taxon>
        <taxon>Bamfordvirae</taxon>
        <taxon>Nucleocytoviricota</taxon>
        <taxon>Megaviricetes</taxon>
        <taxon>Imitervirales</taxon>
        <taxon>Mimiviridae</taxon>
        <taxon>Aliimimivirinae</taxon>
        <taxon>Rheavirus</taxon>
        <taxon>Rheavirus sinusmexicani</taxon>
    </lineage>
</organism>
<reference evidence="1 2" key="1">
    <citation type="journal article" date="2010" name="Proc. Natl. Acad. Sci. U.S.A.">
        <title>Giant virus with a remarkable complement of genes infects marine zooplankton.</title>
        <authorList>
            <person name="Fischer M.G."/>
            <person name="Allen M.J."/>
            <person name="Wilson W.H."/>
            <person name="Suttle C.A."/>
        </authorList>
    </citation>
    <scope>NUCLEOTIDE SEQUENCE [LARGE SCALE GENOMIC DNA]</scope>
    <source>
        <strain evidence="1 2">BV-PW1</strain>
    </source>
</reference>
<dbReference type="Proteomes" id="UP000029781">
    <property type="component" value="Segment"/>
</dbReference>
<dbReference type="KEGG" id="vg:9887475"/>
<gene>
    <name evidence="1" type="ORF">crov073</name>
</gene>
<keyword evidence="2" id="KW-1185">Reference proteome</keyword>